<name>A0A9C7CDW4_9VIRU</name>
<sequence>MTSPKKSTNQCSYRFMDILDIESEEAPRTENRNGLLDLSNISTVIDSSRTLNRPESHVLASLLDLTPLQRTQQQKQKRKHPHDDETQSSPSTSSRRRTLSTDQNERPLTNQNLTGGAATLSVSQIPNQSSSPYSQIPTHGARLNNQNSSIHQATFNQAPSQDSSEKKYPVYIILTPGQKAEYFVLMTADQLTKSSGIKMKITESGPILLLTIQQQNSTINQSQLTRYIAQLIRDNIYILQQSRKQYQKLILYQQRNQQLYQKLQIIQQALMKIVQHLDIQL</sequence>
<reference evidence="2" key="1">
    <citation type="submission" date="2022-10" db="EMBL/GenBank/DDBJ databases">
        <title>Genome sequences of endogenous nimaviruses in decapod crustaceans.</title>
        <authorList>
            <person name="Kawato S."/>
            <person name="Nozaki R."/>
            <person name="Kondo H."/>
            <person name="Hirono I."/>
        </authorList>
    </citation>
    <scope>NUCLEOTIDE SEQUENCE</scope>
    <source>
        <strain evidence="2">Tokushima2020</strain>
    </source>
</reference>
<feature type="region of interest" description="Disordered" evidence="1">
    <location>
        <begin position="62"/>
        <end position="143"/>
    </location>
</feature>
<feature type="compositionally biased region" description="Polar residues" evidence="1">
    <location>
        <begin position="106"/>
        <end position="143"/>
    </location>
</feature>
<organism evidence="2">
    <name type="scientific">Metapenaeus joyneri majanivirus</name>
    <dbReference type="NCBI Taxonomy" id="2984280"/>
    <lineage>
        <taxon>Viruses</taxon>
        <taxon>Viruses incertae sedis</taxon>
        <taxon>Naldaviricetes</taxon>
        <taxon>Nimaviridae</taxon>
    </lineage>
</organism>
<protein>
    <submittedName>
        <fullName evidence="2">Uncharacterized protein</fullName>
    </submittedName>
</protein>
<feature type="compositionally biased region" description="Low complexity" evidence="1">
    <location>
        <begin position="65"/>
        <end position="74"/>
    </location>
</feature>
<proteinExistence type="predicted"/>
<evidence type="ECO:0000313" key="2">
    <source>
        <dbReference type="EMBL" id="BDT62824.1"/>
    </source>
</evidence>
<dbReference type="EMBL" id="LC738878">
    <property type="protein sequence ID" value="BDT62824.1"/>
    <property type="molecule type" value="Genomic_DNA"/>
</dbReference>
<evidence type="ECO:0000256" key="1">
    <source>
        <dbReference type="SAM" id="MobiDB-lite"/>
    </source>
</evidence>
<accession>A0A9C7CDW4</accession>